<organism evidence="12 14">
    <name type="scientific">Jannaschia seohaensis</name>
    <dbReference type="NCBI Taxonomy" id="475081"/>
    <lineage>
        <taxon>Bacteria</taxon>
        <taxon>Pseudomonadati</taxon>
        <taxon>Pseudomonadota</taxon>
        <taxon>Alphaproteobacteria</taxon>
        <taxon>Rhodobacterales</taxon>
        <taxon>Roseobacteraceae</taxon>
        <taxon>Jannaschia</taxon>
    </lineage>
</organism>
<reference evidence="11 13" key="3">
    <citation type="submission" date="2018-03" db="EMBL/GenBank/DDBJ databases">
        <title>Genomic Encyclopedia of Archaeal and Bacterial Type Strains, Phase II (KMG-II): from individual species to whole genera.</title>
        <authorList>
            <person name="Goeker M."/>
        </authorList>
    </citation>
    <scope>NUCLEOTIDE SEQUENCE [LARGE SCALE GENOMIC DNA]</scope>
    <source>
        <strain evidence="11 13">DSM 25227</strain>
    </source>
</reference>
<keyword evidence="5 7" id="KW-0597">Phosphoprotein</keyword>
<evidence type="ECO:0000259" key="10">
    <source>
        <dbReference type="PROSITE" id="PS50122"/>
    </source>
</evidence>
<dbReference type="CDD" id="cd16432">
    <property type="entry name" value="CheB_Rec"/>
    <property type="match status" value="1"/>
</dbReference>
<comment type="PTM">
    <text evidence="5">Phosphorylated by CheA. Phosphorylation of the N-terminal regulatory domain activates the methylesterase activity.</text>
</comment>
<gene>
    <name evidence="5" type="primary">cheB</name>
    <name evidence="11" type="ORF">BCF38_1255</name>
    <name evidence="12" type="ORF">SAMN05421539_1255</name>
</gene>
<comment type="domain">
    <text evidence="5">Contains a C-terminal catalytic domain, and an N-terminal region which modulates catalytic activity.</text>
</comment>
<evidence type="ECO:0000256" key="6">
    <source>
        <dbReference type="PROSITE-ProRule" id="PRU00050"/>
    </source>
</evidence>
<dbReference type="HAMAP" id="MF_00099">
    <property type="entry name" value="CheB_chemtxs"/>
    <property type="match status" value="1"/>
</dbReference>
<accession>A0A2Y9C3N0</accession>
<evidence type="ECO:0000313" key="14">
    <source>
        <dbReference type="Proteomes" id="UP000251571"/>
    </source>
</evidence>
<dbReference type="InterPro" id="IPR000673">
    <property type="entry name" value="Sig_transdc_resp-reg_Me-estase"/>
</dbReference>
<evidence type="ECO:0000259" key="9">
    <source>
        <dbReference type="PROSITE" id="PS50110"/>
    </source>
</evidence>
<feature type="modified residue" description="4-aspartylphosphate" evidence="5 7">
    <location>
        <position position="56"/>
    </location>
</feature>
<dbReference type="Proteomes" id="UP000245839">
    <property type="component" value="Unassembled WGS sequence"/>
</dbReference>
<comment type="catalytic activity">
    <reaction evidence="4 5">
        <text>[protein]-L-glutamate 5-O-methyl ester + H2O = L-glutamyl-[protein] + methanol + H(+)</text>
        <dbReference type="Rhea" id="RHEA:23236"/>
        <dbReference type="Rhea" id="RHEA-COMP:10208"/>
        <dbReference type="Rhea" id="RHEA-COMP:10311"/>
        <dbReference type="ChEBI" id="CHEBI:15377"/>
        <dbReference type="ChEBI" id="CHEBI:15378"/>
        <dbReference type="ChEBI" id="CHEBI:17790"/>
        <dbReference type="ChEBI" id="CHEBI:29973"/>
        <dbReference type="ChEBI" id="CHEBI:82795"/>
        <dbReference type="EC" id="3.1.1.61"/>
    </reaction>
</comment>
<evidence type="ECO:0000256" key="3">
    <source>
        <dbReference type="ARBA" id="ARBA00022801"/>
    </source>
</evidence>
<dbReference type="EMBL" id="UETC01000025">
    <property type="protein sequence ID" value="SSA51762.1"/>
    <property type="molecule type" value="Genomic_DNA"/>
</dbReference>
<keyword evidence="13" id="KW-1185">Reference proteome</keyword>
<dbReference type="EC" id="3.5.1.44" evidence="5"/>
<dbReference type="CDD" id="cd17541">
    <property type="entry name" value="REC_CheB-like"/>
    <property type="match status" value="1"/>
</dbReference>
<dbReference type="SUPFAM" id="SSF52738">
    <property type="entry name" value="Methylesterase CheB, C-terminal domain"/>
    <property type="match status" value="1"/>
</dbReference>
<evidence type="ECO:0000256" key="5">
    <source>
        <dbReference type="HAMAP-Rule" id="MF_00099"/>
    </source>
</evidence>
<keyword evidence="1 5" id="KW-0963">Cytoplasm</keyword>
<evidence type="ECO:0000256" key="1">
    <source>
        <dbReference type="ARBA" id="ARBA00022490"/>
    </source>
</evidence>
<sequence length="354" mass="37621">MGKIRVLIVDDSAAVREALKSVIGSEPDMEVMGAAADPVRAVQIIRDEVPDVVTLDVEMPRMDGVTFLRRLMAQHPIPVVMCSSLMEAGSRTLMEAMEAGAVAAVCKPRLDVKGFMEESRIQICDAIRGAAQARVRRAPKPLVPERKKSPDEMLAPPSGRPMAKTTDRVVAIGASTGGTEALRQLLQALPPDCPPIVIVQHMPERFTRAFADRLDEICAVTVAEATSGARLLRGQALIAPGGRHTLVQRQGAQYCVEVRDGPLVSRHRPSVDVLFRSVARAAGSNAVGVILTGMGDDGSIGLGEMRAAGAHTIGQDEATSVVYGMPKMAFERGAVARQLPLDKIPAALMTAADG</sequence>
<dbReference type="PROSITE" id="PS50122">
    <property type="entry name" value="CHEB"/>
    <property type="match status" value="1"/>
</dbReference>
<feature type="active site" evidence="5 6">
    <location>
        <position position="175"/>
    </location>
</feature>
<feature type="active site" evidence="5 6">
    <location>
        <position position="201"/>
    </location>
</feature>
<comment type="similarity">
    <text evidence="5">Belongs to the CheB family.</text>
</comment>
<dbReference type="GO" id="GO:0050568">
    <property type="term" value="F:protein-glutamine glutaminase activity"/>
    <property type="evidence" value="ECO:0007669"/>
    <property type="project" value="UniProtKB-UniRule"/>
</dbReference>
<dbReference type="Gene3D" id="3.40.50.2300">
    <property type="match status" value="1"/>
</dbReference>
<dbReference type="OrthoDB" id="9793421at2"/>
<dbReference type="InterPro" id="IPR008248">
    <property type="entry name" value="CheB-like"/>
</dbReference>
<comment type="subcellular location">
    <subcellularLocation>
        <location evidence="5">Cytoplasm</location>
    </subcellularLocation>
</comment>
<dbReference type="PROSITE" id="PS50110">
    <property type="entry name" value="RESPONSE_REGULATORY"/>
    <property type="match status" value="1"/>
</dbReference>
<dbReference type="Gene3D" id="3.40.50.180">
    <property type="entry name" value="Methylesterase CheB, C-terminal domain"/>
    <property type="match status" value="1"/>
</dbReference>
<dbReference type="Pfam" id="PF00072">
    <property type="entry name" value="Response_reg"/>
    <property type="match status" value="1"/>
</dbReference>
<feature type="domain" description="Response regulatory" evidence="9">
    <location>
        <begin position="5"/>
        <end position="122"/>
    </location>
</feature>
<dbReference type="NCBIfam" id="NF001965">
    <property type="entry name" value="PRK00742.1"/>
    <property type="match status" value="1"/>
</dbReference>
<keyword evidence="2 5" id="KW-0145">Chemotaxis</keyword>
<evidence type="ECO:0000313" key="13">
    <source>
        <dbReference type="Proteomes" id="UP000245839"/>
    </source>
</evidence>
<dbReference type="Proteomes" id="UP000251571">
    <property type="component" value="Unassembled WGS sequence"/>
</dbReference>
<dbReference type="InterPro" id="IPR001789">
    <property type="entry name" value="Sig_transdc_resp-reg_receiver"/>
</dbReference>
<evidence type="ECO:0000256" key="7">
    <source>
        <dbReference type="PROSITE-ProRule" id="PRU00169"/>
    </source>
</evidence>
<comment type="function">
    <text evidence="5">Involved in chemotaxis. Part of a chemotaxis signal transduction system that modulates chemotaxis in response to various stimuli. Catalyzes the demethylation of specific methylglutamate residues introduced into the chemoreceptors (methyl-accepting chemotaxis proteins or MCP) by CheR. Also mediates the irreversible deamidation of specific glutamine residues to glutamic acid.</text>
</comment>
<dbReference type="PANTHER" id="PTHR42872:SF6">
    <property type="entry name" value="PROTEIN-GLUTAMATE METHYLESTERASE_PROTEIN-GLUTAMINE GLUTAMINASE"/>
    <property type="match status" value="1"/>
</dbReference>
<dbReference type="Pfam" id="PF01339">
    <property type="entry name" value="CheB_methylest"/>
    <property type="match status" value="1"/>
</dbReference>
<dbReference type="GO" id="GO:0006935">
    <property type="term" value="P:chemotaxis"/>
    <property type="evidence" value="ECO:0007669"/>
    <property type="project" value="UniProtKB-UniRule"/>
</dbReference>
<dbReference type="EC" id="3.1.1.61" evidence="5"/>
<dbReference type="NCBIfam" id="NF009206">
    <property type="entry name" value="PRK12555.1"/>
    <property type="match status" value="1"/>
</dbReference>
<dbReference type="RefSeq" id="WP_109566530.1">
    <property type="nucleotide sequence ID" value="NZ_QGDJ01000025.1"/>
</dbReference>
<dbReference type="EMBL" id="QGDJ01000025">
    <property type="protein sequence ID" value="PWJ10189.1"/>
    <property type="molecule type" value="Genomic_DNA"/>
</dbReference>
<dbReference type="SMART" id="SM00448">
    <property type="entry name" value="REC"/>
    <property type="match status" value="1"/>
</dbReference>
<evidence type="ECO:0000256" key="2">
    <source>
        <dbReference type="ARBA" id="ARBA00022500"/>
    </source>
</evidence>
<dbReference type="GO" id="GO:0000156">
    <property type="term" value="F:phosphorelay response regulator activity"/>
    <property type="evidence" value="ECO:0007669"/>
    <property type="project" value="InterPro"/>
</dbReference>
<evidence type="ECO:0000256" key="4">
    <source>
        <dbReference type="ARBA" id="ARBA00048267"/>
    </source>
</evidence>
<feature type="region of interest" description="Disordered" evidence="8">
    <location>
        <begin position="135"/>
        <end position="163"/>
    </location>
</feature>
<protein>
    <recommendedName>
        <fullName evidence="5">Protein-glutamate methylesterase/protein-glutamine glutaminase</fullName>
        <ecNumber evidence="5">3.1.1.61</ecNumber>
        <ecNumber evidence="5">3.5.1.44</ecNumber>
    </recommendedName>
</protein>
<dbReference type="PIRSF" id="PIRSF000876">
    <property type="entry name" value="RR_chemtxs_CheB"/>
    <property type="match status" value="1"/>
</dbReference>
<name>A0A2Y9C3N0_9RHOB</name>
<proteinExistence type="inferred from homology"/>
<dbReference type="PANTHER" id="PTHR42872">
    <property type="entry name" value="PROTEIN-GLUTAMATE METHYLESTERASE/PROTEIN-GLUTAMINE GLUTAMINASE"/>
    <property type="match status" value="1"/>
</dbReference>
<feature type="domain" description="CheB-type methylesterase" evidence="10">
    <location>
        <begin position="163"/>
        <end position="354"/>
    </location>
</feature>
<feature type="active site" evidence="5 6">
    <location>
        <position position="297"/>
    </location>
</feature>
<dbReference type="SUPFAM" id="SSF52172">
    <property type="entry name" value="CheY-like"/>
    <property type="match status" value="1"/>
</dbReference>
<dbReference type="GO" id="GO:0005737">
    <property type="term" value="C:cytoplasm"/>
    <property type="evidence" value="ECO:0007669"/>
    <property type="project" value="UniProtKB-SubCell"/>
</dbReference>
<dbReference type="InterPro" id="IPR035909">
    <property type="entry name" value="CheB_C"/>
</dbReference>
<reference evidence="14" key="2">
    <citation type="submission" date="2016-10" db="EMBL/GenBank/DDBJ databases">
        <authorList>
            <person name="Varghese N."/>
            <person name="Submissions S."/>
        </authorList>
    </citation>
    <scope>NUCLEOTIDE SEQUENCE [LARGE SCALE GENOMIC DNA]</scope>
    <source>
        <strain evidence="14">DSM 25227</strain>
    </source>
</reference>
<reference evidence="12" key="1">
    <citation type="submission" date="2016-10" db="EMBL/GenBank/DDBJ databases">
        <authorList>
            <person name="Cai Z."/>
        </authorList>
    </citation>
    <scope>NUCLEOTIDE SEQUENCE [LARGE SCALE GENOMIC DNA]</scope>
    <source>
        <strain evidence="12">DSM 25227</strain>
    </source>
</reference>
<evidence type="ECO:0000313" key="11">
    <source>
        <dbReference type="EMBL" id="PWJ10189.1"/>
    </source>
</evidence>
<keyword evidence="3 5" id="KW-0378">Hydrolase</keyword>
<evidence type="ECO:0000256" key="8">
    <source>
        <dbReference type="SAM" id="MobiDB-lite"/>
    </source>
</evidence>
<dbReference type="AlphaFoldDB" id="A0A2Y9C3N0"/>
<dbReference type="InterPro" id="IPR011006">
    <property type="entry name" value="CheY-like_superfamily"/>
</dbReference>
<dbReference type="GO" id="GO:0008984">
    <property type="term" value="F:protein-glutamate methylesterase activity"/>
    <property type="evidence" value="ECO:0007669"/>
    <property type="project" value="UniProtKB-UniRule"/>
</dbReference>
<evidence type="ECO:0000313" key="12">
    <source>
        <dbReference type="EMBL" id="SSA51762.1"/>
    </source>
</evidence>
<comment type="catalytic activity">
    <reaction evidence="5">
        <text>L-glutaminyl-[protein] + H2O = L-glutamyl-[protein] + NH4(+)</text>
        <dbReference type="Rhea" id="RHEA:16441"/>
        <dbReference type="Rhea" id="RHEA-COMP:10207"/>
        <dbReference type="Rhea" id="RHEA-COMP:10208"/>
        <dbReference type="ChEBI" id="CHEBI:15377"/>
        <dbReference type="ChEBI" id="CHEBI:28938"/>
        <dbReference type="ChEBI" id="CHEBI:29973"/>
        <dbReference type="ChEBI" id="CHEBI:30011"/>
        <dbReference type="EC" id="3.5.1.44"/>
    </reaction>
</comment>